<dbReference type="EMBL" id="VSTG01000001">
    <property type="protein sequence ID" value="TYL60201.1"/>
    <property type="molecule type" value="Genomic_DNA"/>
</dbReference>
<accession>A0A0M6WIC9</accession>
<evidence type="ECO:0000259" key="3">
    <source>
        <dbReference type="Pfam" id="PF00588"/>
    </source>
</evidence>
<organism evidence="4 9">
    <name type="scientific">Agathobacter rectalis</name>
    <dbReference type="NCBI Taxonomy" id="39491"/>
    <lineage>
        <taxon>Bacteria</taxon>
        <taxon>Bacillati</taxon>
        <taxon>Bacillota</taxon>
        <taxon>Clostridia</taxon>
        <taxon>Lachnospirales</taxon>
        <taxon>Lachnospiraceae</taxon>
        <taxon>Agathobacter</taxon>
    </lineage>
</organism>
<dbReference type="EMBL" id="QSOB01000001">
    <property type="protein sequence ID" value="RGI70815.1"/>
    <property type="molecule type" value="Genomic_DNA"/>
</dbReference>
<dbReference type="Proteomes" id="UP000095384">
    <property type="component" value="Unassembled WGS sequence"/>
</dbReference>
<dbReference type="OrthoDB" id="9794400at2"/>
<name>A0A0M6WIC9_9FIRM</name>
<dbReference type="EC" id="2.1.1.-" evidence="5"/>
<reference evidence="9" key="2">
    <citation type="submission" date="2015-05" db="EMBL/GenBank/DDBJ databases">
        <authorList>
            <consortium name="Pathogen Informatics"/>
        </authorList>
    </citation>
    <scope>NUCLEOTIDE SEQUENCE [LARGE SCALE GENOMIC DNA]</scope>
    <source>
        <strain evidence="6 10">2789STDY5608860</strain>
        <strain evidence="5 11">2789STDY5834968</strain>
        <strain evidence="9">T1-815</strain>
    </source>
</reference>
<dbReference type="Proteomes" id="UP000049472">
    <property type="component" value="Unassembled WGS sequence"/>
</dbReference>
<evidence type="ECO:0000313" key="8">
    <source>
        <dbReference type="EMBL" id="TYL60201.1"/>
    </source>
</evidence>
<dbReference type="EMBL" id="CYYW01000011">
    <property type="protein sequence ID" value="CUO21764.1"/>
    <property type="molecule type" value="Genomic_DNA"/>
</dbReference>
<evidence type="ECO:0000313" key="10">
    <source>
        <dbReference type="Proteomes" id="UP000095384"/>
    </source>
</evidence>
<keyword evidence="2 5" id="KW-0808">Transferase</keyword>
<dbReference type="EMBL" id="CVRQ01000017">
    <property type="protein sequence ID" value="CRL36511.1"/>
    <property type="molecule type" value="Genomic_DNA"/>
</dbReference>
<sequence>MSDNIITITDFMDPNLDVYARLTENQLLNRANPKEGMFIAESPKVIERALDAGCEPVSLLMETKHVNGEARGIIERCQNIPVYTASFDLLTKLTGFALTRGTLCAMYRPKPRSVEEVCRDARRVAVLEDVVNPTNVGAIFRSAAALHMDAVLLTPACSNPLYRRAIRVSMGTVFQVPWAYFPKYNVGSDNTFSDASLHDKCDSRDQNCSDRNSSVYKYNIDVLHKLGFKTCAMALTDDSVSIDDPVLHSEERLAIVLGTEGDGLHEQTIDSCDYTVKIPMSHGVDSLNVAAASAVAFWELAK</sequence>
<evidence type="ECO:0000313" key="6">
    <source>
        <dbReference type="EMBL" id="CUO21764.1"/>
    </source>
</evidence>
<dbReference type="Gene3D" id="3.30.1330.30">
    <property type="match status" value="1"/>
</dbReference>
<dbReference type="SUPFAM" id="SSF75217">
    <property type="entry name" value="alpha/beta knot"/>
    <property type="match status" value="1"/>
</dbReference>
<evidence type="ECO:0000313" key="5">
    <source>
        <dbReference type="EMBL" id="CUM80263.1"/>
    </source>
</evidence>
<dbReference type="Proteomes" id="UP000095673">
    <property type="component" value="Unassembled WGS sequence"/>
</dbReference>
<gene>
    <name evidence="7" type="ORF">DXD95_00490</name>
    <name evidence="6" type="ORF">ERS852417_01833</name>
    <name evidence="5" type="ORF">ERS852580_00614</name>
    <name evidence="8" type="ORF">FYL37_00940</name>
    <name evidence="4" type="ORF">T1815_13561</name>
</gene>
<dbReference type="GO" id="GO:0006396">
    <property type="term" value="P:RNA processing"/>
    <property type="evidence" value="ECO:0007669"/>
    <property type="project" value="InterPro"/>
</dbReference>
<dbReference type="AlphaFoldDB" id="A0A0M6WIC9"/>
<dbReference type="GO" id="GO:0008173">
    <property type="term" value="F:RNA methyltransferase activity"/>
    <property type="evidence" value="ECO:0007669"/>
    <property type="project" value="InterPro"/>
</dbReference>
<dbReference type="InterPro" id="IPR029028">
    <property type="entry name" value="Alpha/beta_knot_MTases"/>
</dbReference>
<dbReference type="RefSeq" id="WP_055061624.1">
    <property type="nucleotide sequence ID" value="NZ_CVRQ01000017.1"/>
</dbReference>
<dbReference type="Proteomes" id="UP000324325">
    <property type="component" value="Unassembled WGS sequence"/>
</dbReference>
<dbReference type="CDD" id="cd18095">
    <property type="entry name" value="SpoU-like_rRNA-MTase"/>
    <property type="match status" value="1"/>
</dbReference>
<dbReference type="InterPro" id="IPR051259">
    <property type="entry name" value="rRNA_Methyltransferase"/>
</dbReference>
<keyword evidence="1 5" id="KW-0489">Methyltransferase</keyword>
<feature type="domain" description="tRNA/rRNA methyltransferase SpoU type" evidence="3">
    <location>
        <begin position="221"/>
        <end position="297"/>
    </location>
</feature>
<dbReference type="PANTHER" id="PTHR43191">
    <property type="entry name" value="RRNA METHYLTRANSFERASE 3"/>
    <property type="match status" value="1"/>
</dbReference>
<evidence type="ECO:0000256" key="1">
    <source>
        <dbReference type="ARBA" id="ARBA00022603"/>
    </source>
</evidence>
<reference evidence="8 13" key="4">
    <citation type="submission" date="2019-08" db="EMBL/GenBank/DDBJ databases">
        <authorList>
            <person name="Duncan S."/>
            <person name="Walker A."/>
        </authorList>
    </citation>
    <scope>NUCLEOTIDE SEQUENCE [LARGE SCALE GENOMIC DNA]</scope>
    <source>
        <strain evidence="8 13">L2-21</strain>
    </source>
</reference>
<evidence type="ECO:0000313" key="7">
    <source>
        <dbReference type="EMBL" id="RGI70815.1"/>
    </source>
</evidence>
<reference evidence="4" key="1">
    <citation type="submission" date="2015-05" db="EMBL/GenBank/DDBJ databases">
        <authorList>
            <person name="Wang D.B."/>
            <person name="Wang M."/>
        </authorList>
    </citation>
    <scope>NUCLEOTIDE SEQUENCE [LARGE SCALE GENOMIC DNA]</scope>
    <source>
        <strain evidence="4">T1-815</strain>
    </source>
</reference>
<dbReference type="GO" id="GO:0003723">
    <property type="term" value="F:RNA binding"/>
    <property type="evidence" value="ECO:0007669"/>
    <property type="project" value="InterPro"/>
</dbReference>
<dbReference type="Gene3D" id="3.40.1280.10">
    <property type="match status" value="1"/>
</dbReference>
<keyword evidence="9" id="KW-1185">Reference proteome</keyword>
<dbReference type="InterPro" id="IPR029064">
    <property type="entry name" value="Ribosomal_eL30-like_sf"/>
</dbReference>
<dbReference type="SUPFAM" id="SSF55315">
    <property type="entry name" value="L30e-like"/>
    <property type="match status" value="1"/>
</dbReference>
<evidence type="ECO:0000313" key="11">
    <source>
        <dbReference type="Proteomes" id="UP000095673"/>
    </source>
</evidence>
<evidence type="ECO:0000313" key="13">
    <source>
        <dbReference type="Proteomes" id="UP000324325"/>
    </source>
</evidence>
<dbReference type="Pfam" id="PF00588">
    <property type="entry name" value="SpoU_methylase"/>
    <property type="match status" value="2"/>
</dbReference>
<evidence type="ECO:0000313" key="4">
    <source>
        <dbReference type="EMBL" id="CRL36511.1"/>
    </source>
</evidence>
<protein>
    <submittedName>
        <fullName evidence="5 7">RNA methyltransferase</fullName>
        <ecNumber evidence="5">2.1.1.-</ecNumber>
    </submittedName>
</protein>
<dbReference type="InterPro" id="IPR029026">
    <property type="entry name" value="tRNA_m1G_MTases_N"/>
</dbReference>
<evidence type="ECO:0000256" key="2">
    <source>
        <dbReference type="ARBA" id="ARBA00022679"/>
    </source>
</evidence>
<evidence type="ECO:0000313" key="12">
    <source>
        <dbReference type="Proteomes" id="UP000260642"/>
    </source>
</evidence>
<feature type="domain" description="tRNA/rRNA methyltransferase SpoU type" evidence="3">
    <location>
        <begin position="124"/>
        <end position="184"/>
    </location>
</feature>
<reference evidence="8 13" key="5">
    <citation type="submission" date="2019-09" db="EMBL/GenBank/DDBJ databases">
        <title>Strain-level analysis of Eubacterium rectale using genomes from metagenomes.</title>
        <authorList>
            <person name="Karcher N."/>
            <person name="Segata N."/>
        </authorList>
    </citation>
    <scope>NUCLEOTIDE SEQUENCE [LARGE SCALE GENOMIC DNA]</scope>
    <source>
        <strain evidence="8 13">L2-21</strain>
    </source>
</reference>
<evidence type="ECO:0000313" key="9">
    <source>
        <dbReference type="Proteomes" id="UP000049472"/>
    </source>
</evidence>
<dbReference type="EMBL" id="CYXM01000002">
    <property type="protein sequence ID" value="CUM80263.1"/>
    <property type="molecule type" value="Genomic_DNA"/>
</dbReference>
<dbReference type="GO" id="GO:0032259">
    <property type="term" value="P:methylation"/>
    <property type="evidence" value="ECO:0007669"/>
    <property type="project" value="UniProtKB-KW"/>
</dbReference>
<proteinExistence type="predicted"/>
<reference evidence="7 12" key="3">
    <citation type="submission" date="2018-08" db="EMBL/GenBank/DDBJ databases">
        <title>A genome reference for cultivated species of the human gut microbiota.</title>
        <authorList>
            <person name="Zou Y."/>
            <person name="Xue W."/>
            <person name="Luo G."/>
        </authorList>
    </citation>
    <scope>NUCLEOTIDE SEQUENCE [LARGE SCALE GENOMIC DNA]</scope>
    <source>
        <strain evidence="7 12">TM10-3</strain>
    </source>
</reference>
<dbReference type="Proteomes" id="UP000260642">
    <property type="component" value="Unassembled WGS sequence"/>
</dbReference>
<dbReference type="PANTHER" id="PTHR43191:SF12">
    <property type="entry name" value="RRNA METHYLASE"/>
    <property type="match status" value="1"/>
</dbReference>
<dbReference type="InterPro" id="IPR001537">
    <property type="entry name" value="SpoU_MeTrfase"/>
</dbReference>